<dbReference type="InterPro" id="IPR029044">
    <property type="entry name" value="Nucleotide-diphossugar_trans"/>
</dbReference>
<comment type="caution">
    <text evidence="8">Lacks conserved residue(s) required for the propagation of feature annotation.</text>
</comment>
<feature type="binding site" evidence="8">
    <location>
        <position position="20"/>
    </location>
    <ligand>
        <name>GTP</name>
        <dbReference type="ChEBI" id="CHEBI:37565"/>
    </ligand>
</feature>
<dbReference type="GO" id="GO:0005737">
    <property type="term" value="C:cytoplasm"/>
    <property type="evidence" value="ECO:0007669"/>
    <property type="project" value="UniProtKB-SubCell"/>
</dbReference>
<comment type="similarity">
    <text evidence="8">Belongs to the MobA family.</text>
</comment>
<dbReference type="SUPFAM" id="SSF53448">
    <property type="entry name" value="Nucleotide-diphospho-sugar transferases"/>
    <property type="match status" value="1"/>
</dbReference>
<evidence type="ECO:0000256" key="2">
    <source>
        <dbReference type="ARBA" id="ARBA00022679"/>
    </source>
</evidence>
<dbReference type="GO" id="GO:1902758">
    <property type="term" value="P:bis(molybdopterin guanine dinucleotide)molybdenum biosynthetic process"/>
    <property type="evidence" value="ECO:0007669"/>
    <property type="project" value="TreeGrafter"/>
</dbReference>
<evidence type="ECO:0000256" key="5">
    <source>
        <dbReference type="ARBA" id="ARBA00022842"/>
    </source>
</evidence>
<keyword evidence="5 8" id="KW-0460">Magnesium</keyword>
<dbReference type="EMBL" id="AAUX01000001">
    <property type="protein sequence ID" value="EAV46793.1"/>
    <property type="molecule type" value="Genomic_DNA"/>
</dbReference>
<evidence type="ECO:0000256" key="7">
    <source>
        <dbReference type="ARBA" id="ARBA00023150"/>
    </source>
</evidence>
<feature type="binding site" evidence="8">
    <location>
        <position position="65"/>
    </location>
    <ligand>
        <name>GTP</name>
        <dbReference type="ChEBI" id="CHEBI:37565"/>
    </ligand>
</feature>
<protein>
    <recommendedName>
        <fullName evidence="8">Molybdenum cofactor guanylyltransferase</fullName>
        <shortName evidence="8">MoCo guanylyltransferase</shortName>
        <ecNumber evidence="8">2.7.7.77</ecNumber>
    </recommendedName>
    <alternativeName>
        <fullName evidence="8">GTP:molybdopterin guanylyltransferase</fullName>
    </alternativeName>
    <alternativeName>
        <fullName evidence="8">Mo-MPT guanylyltransferase</fullName>
    </alternativeName>
    <alternativeName>
        <fullName evidence="8">Molybdopterin guanylyltransferase</fullName>
    </alternativeName>
    <alternativeName>
        <fullName evidence="8">Molybdopterin-guanine dinucleotide synthase</fullName>
        <shortName evidence="8">MGD synthase</shortName>
    </alternativeName>
</protein>
<dbReference type="PANTHER" id="PTHR19136">
    <property type="entry name" value="MOLYBDENUM COFACTOR GUANYLYLTRANSFERASE"/>
    <property type="match status" value="1"/>
</dbReference>
<evidence type="ECO:0000256" key="6">
    <source>
        <dbReference type="ARBA" id="ARBA00023134"/>
    </source>
</evidence>
<name>A0P5I3_9PROT</name>
<organism evidence="10 11">
    <name type="scientific">Methylophilales bacterium HTCC2181</name>
    <dbReference type="NCBI Taxonomy" id="383631"/>
    <lineage>
        <taxon>Bacteria</taxon>
        <taxon>Pseudomonadati</taxon>
        <taxon>Pseudomonadota</taxon>
        <taxon>Betaproteobacteria</taxon>
        <taxon>Nitrosomonadales</taxon>
        <taxon>OM43 clade</taxon>
    </lineage>
</organism>
<feature type="domain" description="MobA-like NTP transferase" evidence="9">
    <location>
        <begin position="5"/>
        <end position="157"/>
    </location>
</feature>
<feature type="binding site" evidence="8">
    <location>
        <position position="94"/>
    </location>
    <ligand>
        <name>GTP</name>
        <dbReference type="ChEBI" id="CHEBI:37565"/>
    </ligand>
</feature>
<dbReference type="Proteomes" id="UP000054262">
    <property type="component" value="Unassembled WGS sequence"/>
</dbReference>
<keyword evidence="7 8" id="KW-0501">Molybdenum cofactor biosynthesis</keyword>
<dbReference type="EC" id="2.7.7.77" evidence="8"/>
<feature type="binding site" evidence="8">
    <location>
        <begin position="8"/>
        <end position="10"/>
    </location>
    <ligand>
        <name>GTP</name>
        <dbReference type="ChEBI" id="CHEBI:37565"/>
    </ligand>
</feature>
<evidence type="ECO:0000256" key="3">
    <source>
        <dbReference type="ARBA" id="ARBA00022723"/>
    </source>
</evidence>
<sequence>MDIDAVILAGGLSTRMKANKSLVKLNGKKLIDHVYERVSPQVNKVWISTNEIIKGYPSDVQFPDDIQEKIGPLSGIYSGLKNVRTDWVQFCPTDCPSLPENLVDKLSSGIGKEGFNIFIPLVHGNLQPTFMLCHRSVRKSIDPFITSKNYKLMSWVKSNHYKEIIFHDEVGFANINDQEELKNYQDEA</sequence>
<comment type="subunit">
    <text evidence="8">Monomer.</text>
</comment>
<evidence type="ECO:0000313" key="10">
    <source>
        <dbReference type="EMBL" id="EAV46793.1"/>
    </source>
</evidence>
<dbReference type="GO" id="GO:0046872">
    <property type="term" value="F:metal ion binding"/>
    <property type="evidence" value="ECO:0007669"/>
    <property type="project" value="UniProtKB-KW"/>
</dbReference>
<comment type="cofactor">
    <cofactor evidence="8">
        <name>Mg(2+)</name>
        <dbReference type="ChEBI" id="CHEBI:18420"/>
    </cofactor>
</comment>
<keyword evidence="3 8" id="KW-0479">Metal-binding</keyword>
<keyword evidence="11" id="KW-1185">Reference proteome</keyword>
<reference evidence="10 11" key="1">
    <citation type="submission" date="2006-11" db="EMBL/GenBank/DDBJ databases">
        <authorList>
            <person name="Giovannoni S."/>
            <person name="Vergin K."/>
            <person name="Ferriera S."/>
            <person name="Johnson J."/>
            <person name="Kravitz S."/>
            <person name="Beeson K."/>
            <person name="Sutton G."/>
            <person name="Rogers Y.-H."/>
            <person name="Friedman R."/>
            <person name="Frazier M."/>
            <person name="Venter J.C."/>
        </authorList>
    </citation>
    <scope>NUCLEOTIDE SEQUENCE [LARGE SCALE GENOMIC DNA]</scope>
    <source>
        <strain evidence="10 11">HTCC2181</strain>
    </source>
</reference>
<dbReference type="InterPro" id="IPR013482">
    <property type="entry name" value="Molybde_CF_guanTrfase"/>
</dbReference>
<comment type="caution">
    <text evidence="10">The sequence shown here is derived from an EMBL/GenBank/DDBJ whole genome shotgun (WGS) entry which is preliminary data.</text>
</comment>
<keyword evidence="2 8" id="KW-0808">Transferase</keyword>
<keyword evidence="1 8" id="KW-0963">Cytoplasm</keyword>
<comment type="function">
    <text evidence="8">Transfers a GMP moiety from GTP to Mo-molybdopterin (Mo-MPT) cofactor (Moco or molybdenum cofactor) to form Mo-molybdopterin guanine dinucleotide (Mo-MGD) cofactor.</text>
</comment>
<dbReference type="Gene3D" id="3.90.550.10">
    <property type="entry name" value="Spore Coat Polysaccharide Biosynthesis Protein SpsA, Chain A"/>
    <property type="match status" value="1"/>
</dbReference>
<keyword evidence="4 8" id="KW-0547">Nucleotide-binding</keyword>
<dbReference type="GO" id="GO:0005525">
    <property type="term" value="F:GTP binding"/>
    <property type="evidence" value="ECO:0007669"/>
    <property type="project" value="UniProtKB-UniRule"/>
</dbReference>
<dbReference type="InterPro" id="IPR025877">
    <property type="entry name" value="MobA-like_NTP_Trfase"/>
</dbReference>
<comment type="domain">
    <text evidence="8">The N-terminal domain determines nucleotide recognition and specific binding, while the C-terminal domain determines the specific binding to the target protein.</text>
</comment>
<dbReference type="PANTHER" id="PTHR19136:SF81">
    <property type="entry name" value="MOLYBDENUM COFACTOR GUANYLYLTRANSFERASE"/>
    <property type="match status" value="1"/>
</dbReference>
<dbReference type="GO" id="GO:0061603">
    <property type="term" value="F:molybdenum cofactor guanylyltransferase activity"/>
    <property type="evidence" value="ECO:0007669"/>
    <property type="project" value="UniProtKB-EC"/>
</dbReference>
<evidence type="ECO:0000259" key="9">
    <source>
        <dbReference type="Pfam" id="PF12804"/>
    </source>
</evidence>
<dbReference type="AlphaFoldDB" id="A0P5I3"/>
<comment type="subcellular location">
    <subcellularLocation>
        <location evidence="8">Cytoplasm</location>
    </subcellularLocation>
</comment>
<dbReference type="CDD" id="cd02503">
    <property type="entry name" value="MobA"/>
    <property type="match status" value="1"/>
</dbReference>
<comment type="catalytic activity">
    <reaction evidence="8">
        <text>Mo-molybdopterin + GTP + H(+) = Mo-molybdopterin guanine dinucleotide + diphosphate</text>
        <dbReference type="Rhea" id="RHEA:34243"/>
        <dbReference type="ChEBI" id="CHEBI:15378"/>
        <dbReference type="ChEBI" id="CHEBI:33019"/>
        <dbReference type="ChEBI" id="CHEBI:37565"/>
        <dbReference type="ChEBI" id="CHEBI:71302"/>
        <dbReference type="ChEBI" id="CHEBI:71310"/>
        <dbReference type="EC" id="2.7.7.77"/>
    </reaction>
</comment>
<proteinExistence type="inferred from homology"/>
<evidence type="ECO:0000256" key="4">
    <source>
        <dbReference type="ARBA" id="ARBA00022741"/>
    </source>
</evidence>
<feature type="binding site" evidence="8">
    <location>
        <position position="94"/>
    </location>
    <ligand>
        <name>Mg(2+)</name>
        <dbReference type="ChEBI" id="CHEBI:18420"/>
    </ligand>
</feature>
<keyword evidence="6 8" id="KW-0342">GTP-binding</keyword>
<evidence type="ECO:0000256" key="1">
    <source>
        <dbReference type="ARBA" id="ARBA00022490"/>
    </source>
</evidence>
<evidence type="ECO:0000313" key="11">
    <source>
        <dbReference type="Proteomes" id="UP000054262"/>
    </source>
</evidence>
<dbReference type="HAMAP" id="MF_00316">
    <property type="entry name" value="MobA"/>
    <property type="match status" value="1"/>
</dbReference>
<dbReference type="Pfam" id="PF12804">
    <property type="entry name" value="NTP_transf_3"/>
    <property type="match status" value="1"/>
</dbReference>
<gene>
    <name evidence="8" type="primary">mobA</name>
    <name evidence="10" type="ORF">MB2181_01930</name>
</gene>
<evidence type="ECO:0000256" key="8">
    <source>
        <dbReference type="HAMAP-Rule" id="MF_00316"/>
    </source>
</evidence>
<accession>A0P5I3</accession>